<protein>
    <recommendedName>
        <fullName evidence="5">Tetratricopeptide repeat protein</fullName>
    </recommendedName>
</protein>
<dbReference type="AlphaFoldDB" id="A0A853JI89"/>
<feature type="region of interest" description="Disordered" evidence="1">
    <location>
        <begin position="146"/>
        <end position="209"/>
    </location>
</feature>
<dbReference type="InterPro" id="IPR011990">
    <property type="entry name" value="TPR-like_helical_dom_sf"/>
</dbReference>
<feature type="signal peptide" evidence="2">
    <location>
        <begin position="1"/>
        <end position="34"/>
    </location>
</feature>
<evidence type="ECO:0000313" key="3">
    <source>
        <dbReference type="EMBL" id="NZA28130.1"/>
    </source>
</evidence>
<dbReference type="Proteomes" id="UP000578091">
    <property type="component" value="Unassembled WGS sequence"/>
</dbReference>
<dbReference type="SUPFAM" id="SSF48452">
    <property type="entry name" value="TPR-like"/>
    <property type="match status" value="1"/>
</dbReference>
<dbReference type="Gene3D" id="1.25.40.10">
    <property type="entry name" value="Tetratricopeptide repeat domain"/>
    <property type="match status" value="1"/>
</dbReference>
<proteinExistence type="predicted"/>
<evidence type="ECO:0000313" key="4">
    <source>
        <dbReference type="Proteomes" id="UP000578091"/>
    </source>
</evidence>
<evidence type="ECO:0000256" key="2">
    <source>
        <dbReference type="SAM" id="SignalP"/>
    </source>
</evidence>
<reference evidence="3 4" key="1">
    <citation type="submission" date="2020-07" db="EMBL/GenBank/DDBJ databases">
        <title>Luteimonas sp. SJ-92.</title>
        <authorList>
            <person name="Huang X.-X."/>
            <person name="Xu L."/>
            <person name="Sun J.-Q."/>
        </authorList>
    </citation>
    <scope>NUCLEOTIDE SEQUENCE [LARGE SCALE GENOMIC DNA]</scope>
    <source>
        <strain evidence="3 4">SJ-92</strain>
    </source>
</reference>
<dbReference type="Pfam" id="PF14559">
    <property type="entry name" value="TPR_19"/>
    <property type="match status" value="1"/>
</dbReference>
<accession>A0A853JI89</accession>
<evidence type="ECO:0008006" key="5">
    <source>
        <dbReference type="Google" id="ProtNLM"/>
    </source>
</evidence>
<evidence type="ECO:0000256" key="1">
    <source>
        <dbReference type="SAM" id="MobiDB-lite"/>
    </source>
</evidence>
<keyword evidence="4" id="KW-1185">Reference proteome</keyword>
<dbReference type="EMBL" id="JACCKA010000090">
    <property type="protein sequence ID" value="NZA28130.1"/>
    <property type="molecule type" value="Genomic_DNA"/>
</dbReference>
<feature type="chain" id="PRO_5032905397" description="Tetratricopeptide repeat protein" evidence="2">
    <location>
        <begin position="35"/>
        <end position="209"/>
    </location>
</feature>
<comment type="caution">
    <text evidence="3">The sequence shown here is derived from an EMBL/GenBank/DDBJ whole genome shotgun (WGS) entry which is preliminary data.</text>
</comment>
<dbReference type="PROSITE" id="PS51257">
    <property type="entry name" value="PROKAR_LIPOPROTEIN"/>
    <property type="match status" value="1"/>
</dbReference>
<name>A0A853JI89_9GAMM</name>
<dbReference type="RefSeq" id="WP_180679896.1">
    <property type="nucleotide sequence ID" value="NZ_JACCKA010000090.1"/>
</dbReference>
<sequence length="209" mass="21926">MMTRWSCRGALRAFLGIALLSLLGACATTGSGVAADYGGLMSQAESAVTAGRVDAALVAFDDAAKADPTSKDPWVRTAQLQFDRANYARAIVAAEEVLQRDPEDMVADGILTVSGFRIANHSLQRLQGRGALASETARREAETLAGTLRATMGDEILAPADAEPARTARRAPARRAPAARAPERPSAEPNQPAAQDGQSPDPFRNIGGN</sequence>
<keyword evidence="2" id="KW-0732">Signal</keyword>
<organism evidence="3 4">
    <name type="scientific">Luteimonas salinisoli</name>
    <dbReference type="NCBI Taxonomy" id="2752307"/>
    <lineage>
        <taxon>Bacteria</taxon>
        <taxon>Pseudomonadati</taxon>
        <taxon>Pseudomonadota</taxon>
        <taxon>Gammaproteobacteria</taxon>
        <taxon>Lysobacterales</taxon>
        <taxon>Lysobacteraceae</taxon>
        <taxon>Luteimonas</taxon>
    </lineage>
</organism>
<gene>
    <name evidence="3" type="ORF">H0E84_17260</name>
</gene>